<evidence type="ECO:0000256" key="4">
    <source>
        <dbReference type="SAM" id="SignalP"/>
    </source>
</evidence>
<dbReference type="EMBL" id="CP002691">
    <property type="protein sequence ID" value="AEE52858.1"/>
    <property type="molecule type" value="Genomic_DNA"/>
</dbReference>
<dbReference type="PROSITE" id="PS50005">
    <property type="entry name" value="TPR"/>
    <property type="match status" value="9"/>
</dbReference>
<name>F4L2A5_HALH1</name>
<gene>
    <name evidence="5" type="ordered locus">Halhy_5032</name>
</gene>
<sequence length="960" mass="109020">MKLKIVLFFLLNSLIGLAQVKTTGEQSPAVIAKNFSAVYGVRTDAILEILNVFEESGLSAIERKNRTEEILKTYQKTPERKQGGSYLSETSKKELGIFTHNSKIIDALNWDLFAQKKYLSVSTSGINSPAVNAAGGEVNIWYGVPPKVLQVLAETLEKNKIALIDFEDRLKELVKKYEALKTEFDSYGKTDPIIKEAERLLNEGNIFDAEKLIDSDYGTSKRRQAYKGYLLGKTKELLLKYDSASIGLRDAVFLEPDNSKYLIALARLESVLAHYDDALLYYEKALEIEERINANRPEWYSFLYSDIGNVRRLKGDYNLGIEYLKKAIAIDSVILGREDANFAVYFNNIGLCYDSKGEYESAVKYYNRAIKINLTFSGNDYSKLAHNYNNLGTSYLSKGEIDTSISCLEKALTYALSAYEGKHLVVANTYNSLGSAWQKNGNYERAKEFLGKSIQIISQIFGDRHPDLAVQYNNIGTVLEEQGQYDKAIFFYERALEIDSQFLGMKHHHVAIRYNNLGMAWAQKADYQKAMAFVKKALNIDSVALGYEHHQLAKYYDNLGSIFVDLGIYDSAIIMHKKALLIDLSAFGENHSNVGTRYNNLGLAFQHLGQLDKALDFYEKALSILENKHADQHPDLAACFTNIGSVWQERGDFNRALGLFEKSLQIAVKFFGDKHPRTAIALEKLGLIYKDKGDYDKALSYYNQAFLIDSVALGMEHPVIADLYYKIGSVWQYKKFSTFSIKFLEKALTINLKVFGKSHVEVAKCYHTLGLVRFDLTEYDLAILAFEQCKAILSSNDPHFLSTIQMLAQAANARGMQFSSIGQYASALPYLQKSLEDIEKLKDWPLSVIFYYNLGFIYKSLRDFENGIFYLDKGLTSASEIFQQTTGEIVNNPEWIAQIDQNKRVSRLMKFHKISCLVEVRRKKEAKTLSTKLYLEAMEAKDDDILQGLKREGWIKKSRI</sequence>
<feature type="repeat" description="TPR" evidence="3">
    <location>
        <begin position="259"/>
        <end position="292"/>
    </location>
</feature>
<feature type="repeat" description="TPR" evidence="3">
    <location>
        <begin position="385"/>
        <end position="418"/>
    </location>
</feature>
<dbReference type="Pfam" id="PF13374">
    <property type="entry name" value="TPR_10"/>
    <property type="match status" value="1"/>
</dbReference>
<feature type="signal peptide" evidence="4">
    <location>
        <begin position="1"/>
        <end position="18"/>
    </location>
</feature>
<feature type="repeat" description="TPR" evidence="3">
    <location>
        <begin position="343"/>
        <end position="376"/>
    </location>
</feature>
<feature type="repeat" description="TPR" evidence="3">
    <location>
        <begin position="469"/>
        <end position="502"/>
    </location>
</feature>
<dbReference type="PROSITE" id="PS50293">
    <property type="entry name" value="TPR_REGION"/>
    <property type="match status" value="4"/>
</dbReference>
<keyword evidence="2 3" id="KW-0802">TPR repeat</keyword>
<keyword evidence="6" id="KW-1185">Reference proteome</keyword>
<reference evidence="5 6" key="1">
    <citation type="journal article" date="2011" name="Stand. Genomic Sci.">
        <title>Complete genome sequence of Haliscomenobacter hydrossis type strain (O).</title>
        <authorList>
            <consortium name="US DOE Joint Genome Institute (JGI-PGF)"/>
            <person name="Daligault H."/>
            <person name="Lapidus A."/>
            <person name="Zeytun A."/>
            <person name="Nolan M."/>
            <person name="Lucas S."/>
            <person name="Del Rio T.G."/>
            <person name="Tice H."/>
            <person name="Cheng J.F."/>
            <person name="Tapia R."/>
            <person name="Han C."/>
            <person name="Goodwin L."/>
            <person name="Pitluck S."/>
            <person name="Liolios K."/>
            <person name="Pagani I."/>
            <person name="Ivanova N."/>
            <person name="Huntemann M."/>
            <person name="Mavromatis K."/>
            <person name="Mikhailova N."/>
            <person name="Pati A."/>
            <person name="Chen A."/>
            <person name="Palaniappan K."/>
            <person name="Land M."/>
            <person name="Hauser L."/>
            <person name="Brambilla E.M."/>
            <person name="Rohde M."/>
            <person name="Verbarg S."/>
            <person name="Goker M."/>
            <person name="Bristow J."/>
            <person name="Eisen J.A."/>
            <person name="Markowitz V."/>
            <person name="Hugenholtz P."/>
            <person name="Kyrpides N.C."/>
            <person name="Klenk H.P."/>
            <person name="Woyke T."/>
        </authorList>
    </citation>
    <scope>NUCLEOTIDE SEQUENCE [LARGE SCALE GENOMIC DNA]</scope>
    <source>
        <strain evidence="6">ATCC 27775 / DSM 1100 / LMG 10767 / O</strain>
    </source>
</reference>
<feature type="repeat" description="TPR" evidence="3">
    <location>
        <begin position="595"/>
        <end position="628"/>
    </location>
</feature>
<dbReference type="Pfam" id="PF13181">
    <property type="entry name" value="TPR_8"/>
    <property type="match status" value="2"/>
</dbReference>
<dbReference type="STRING" id="760192.Halhy_5032"/>
<dbReference type="SUPFAM" id="SSF81901">
    <property type="entry name" value="HCP-like"/>
    <property type="match status" value="1"/>
</dbReference>
<dbReference type="AlphaFoldDB" id="F4L2A5"/>
<dbReference type="SUPFAM" id="SSF48452">
    <property type="entry name" value="TPR-like"/>
    <property type="match status" value="2"/>
</dbReference>
<keyword evidence="4" id="KW-0732">Signal</keyword>
<dbReference type="PANTHER" id="PTHR45641">
    <property type="entry name" value="TETRATRICOPEPTIDE REPEAT PROTEIN (AFU_ORTHOLOGUE AFUA_6G03870)"/>
    <property type="match status" value="1"/>
</dbReference>
<dbReference type="eggNOG" id="COG0457">
    <property type="taxonomic scope" value="Bacteria"/>
</dbReference>
<evidence type="ECO:0000313" key="6">
    <source>
        <dbReference type="Proteomes" id="UP000008461"/>
    </source>
</evidence>
<dbReference type="InterPro" id="IPR011990">
    <property type="entry name" value="TPR-like_helical_dom_sf"/>
</dbReference>
<feature type="repeat" description="TPR" evidence="3">
    <location>
        <begin position="637"/>
        <end position="670"/>
    </location>
</feature>
<dbReference type="InterPro" id="IPR019734">
    <property type="entry name" value="TPR_rpt"/>
</dbReference>
<keyword evidence="1" id="KW-0677">Repeat</keyword>
<proteinExistence type="predicted"/>
<evidence type="ECO:0000313" key="5">
    <source>
        <dbReference type="EMBL" id="AEE52858.1"/>
    </source>
</evidence>
<feature type="repeat" description="TPR" evidence="3">
    <location>
        <begin position="511"/>
        <end position="544"/>
    </location>
</feature>
<evidence type="ECO:0000256" key="3">
    <source>
        <dbReference type="PROSITE-ProRule" id="PRU00339"/>
    </source>
</evidence>
<feature type="repeat" description="TPR" evidence="3">
    <location>
        <begin position="427"/>
        <end position="460"/>
    </location>
</feature>
<dbReference type="SMART" id="SM00028">
    <property type="entry name" value="TPR"/>
    <property type="match status" value="15"/>
</dbReference>
<organism evidence="5 6">
    <name type="scientific">Haliscomenobacter hydrossis (strain ATCC 27775 / DSM 1100 / LMG 10767 / O)</name>
    <dbReference type="NCBI Taxonomy" id="760192"/>
    <lineage>
        <taxon>Bacteria</taxon>
        <taxon>Pseudomonadati</taxon>
        <taxon>Bacteroidota</taxon>
        <taxon>Saprospiria</taxon>
        <taxon>Saprospirales</taxon>
        <taxon>Haliscomenobacteraceae</taxon>
        <taxon>Haliscomenobacter</taxon>
    </lineage>
</organism>
<protein>
    <submittedName>
        <fullName evidence="5">Tetratricopeptide TPR_1 repeat-containing protein</fullName>
    </submittedName>
</protein>
<dbReference type="OrthoDB" id="1090267at2"/>
<dbReference type="Pfam" id="PF13424">
    <property type="entry name" value="TPR_12"/>
    <property type="match status" value="5"/>
</dbReference>
<evidence type="ECO:0000256" key="2">
    <source>
        <dbReference type="ARBA" id="ARBA00022803"/>
    </source>
</evidence>
<accession>F4L2A5</accession>
<dbReference type="Proteomes" id="UP000008461">
    <property type="component" value="Chromosome"/>
</dbReference>
<dbReference type="KEGG" id="hhy:Halhy_5032"/>
<feature type="repeat" description="TPR" evidence="3">
    <location>
        <begin position="679"/>
        <end position="712"/>
    </location>
</feature>
<reference key="2">
    <citation type="submission" date="2011-04" db="EMBL/GenBank/DDBJ databases">
        <title>Complete sequence of chromosome of Haliscomenobacter hydrossis DSM 1100.</title>
        <authorList>
            <consortium name="US DOE Joint Genome Institute (JGI-PGF)"/>
            <person name="Lucas S."/>
            <person name="Han J."/>
            <person name="Lapidus A."/>
            <person name="Bruce D."/>
            <person name="Goodwin L."/>
            <person name="Pitluck S."/>
            <person name="Peters L."/>
            <person name="Kyrpides N."/>
            <person name="Mavromatis K."/>
            <person name="Ivanova N."/>
            <person name="Ovchinnikova G."/>
            <person name="Pagani I."/>
            <person name="Daligault H."/>
            <person name="Detter J.C."/>
            <person name="Han C."/>
            <person name="Land M."/>
            <person name="Hauser L."/>
            <person name="Markowitz V."/>
            <person name="Cheng J.-F."/>
            <person name="Hugenholtz P."/>
            <person name="Woyke T."/>
            <person name="Wu D."/>
            <person name="Verbarg S."/>
            <person name="Frueling A."/>
            <person name="Brambilla E."/>
            <person name="Klenk H.-P."/>
            <person name="Eisen J.A."/>
        </authorList>
    </citation>
    <scope>NUCLEOTIDE SEQUENCE</scope>
    <source>
        <strain>DSM 1100</strain>
    </source>
</reference>
<dbReference type="RefSeq" id="WP_013767393.1">
    <property type="nucleotide sequence ID" value="NC_015510.1"/>
</dbReference>
<dbReference type="PANTHER" id="PTHR45641:SF19">
    <property type="entry name" value="NEPHROCYSTIN-3"/>
    <property type="match status" value="1"/>
</dbReference>
<dbReference type="HOGENOM" id="CLU_307735_0_0_10"/>
<dbReference type="Gene3D" id="1.25.40.10">
    <property type="entry name" value="Tetratricopeptide repeat domain"/>
    <property type="match status" value="4"/>
</dbReference>
<feature type="chain" id="PRO_5003310574" evidence="4">
    <location>
        <begin position="19"/>
        <end position="960"/>
    </location>
</feature>
<evidence type="ECO:0000256" key="1">
    <source>
        <dbReference type="ARBA" id="ARBA00022737"/>
    </source>
</evidence>